<dbReference type="GO" id="GO:0004798">
    <property type="term" value="F:dTMP kinase activity"/>
    <property type="evidence" value="ECO:0007669"/>
    <property type="project" value="UniProtKB-UniRule"/>
</dbReference>
<sequence>MPYNSPGRFITFEGGEGVGKSTQIRLLAQKLRQKGFDVTTTREPGGSPGAEAVRHVLLTGAAEEFGTRFEATLFAAARADHVAQVIRPAIEDGRVVLCDRFMDSTRVYQGATGNLEANFVHALERLALNGLTPDLTILLDMPAETGLARARARDEPKSPDTRDGATVSGQEGAPVVPVSDRFEREDLAIHETRRQAFLDLAESEPDRFRTIDADQSVEAIASAVLIAVHSVLPKGAQASRKAGGQGT</sequence>
<evidence type="ECO:0000256" key="10">
    <source>
        <dbReference type="ARBA" id="ARBA00048743"/>
    </source>
</evidence>
<keyword evidence="4 12" id="KW-0808">Transferase</keyword>
<dbReference type="PROSITE" id="PS01331">
    <property type="entry name" value="THYMIDYLATE_KINASE"/>
    <property type="match status" value="1"/>
</dbReference>
<dbReference type="InterPro" id="IPR039430">
    <property type="entry name" value="Thymidylate_kin-like_dom"/>
</dbReference>
<evidence type="ECO:0000256" key="11">
    <source>
        <dbReference type="ARBA" id="ARBA00057735"/>
    </source>
</evidence>
<keyword evidence="16" id="KW-1185">Reference proteome</keyword>
<evidence type="ECO:0000256" key="12">
    <source>
        <dbReference type="HAMAP-Rule" id="MF_00165"/>
    </source>
</evidence>
<evidence type="ECO:0000256" key="2">
    <source>
        <dbReference type="ARBA" id="ARBA00012980"/>
    </source>
</evidence>
<evidence type="ECO:0000256" key="13">
    <source>
        <dbReference type="SAM" id="MobiDB-lite"/>
    </source>
</evidence>
<dbReference type="NCBIfam" id="TIGR00041">
    <property type="entry name" value="DTMP_kinase"/>
    <property type="match status" value="1"/>
</dbReference>
<dbReference type="SUPFAM" id="SSF52540">
    <property type="entry name" value="P-loop containing nucleoside triphosphate hydrolases"/>
    <property type="match status" value="1"/>
</dbReference>
<evidence type="ECO:0000259" key="14">
    <source>
        <dbReference type="Pfam" id="PF02223"/>
    </source>
</evidence>
<comment type="catalytic activity">
    <reaction evidence="10 12">
        <text>dTMP + ATP = dTDP + ADP</text>
        <dbReference type="Rhea" id="RHEA:13517"/>
        <dbReference type="ChEBI" id="CHEBI:30616"/>
        <dbReference type="ChEBI" id="CHEBI:58369"/>
        <dbReference type="ChEBI" id="CHEBI:63528"/>
        <dbReference type="ChEBI" id="CHEBI:456216"/>
        <dbReference type="EC" id="2.7.4.9"/>
    </reaction>
</comment>
<feature type="region of interest" description="Disordered" evidence="13">
    <location>
        <begin position="148"/>
        <end position="174"/>
    </location>
</feature>
<feature type="compositionally biased region" description="Basic and acidic residues" evidence="13">
    <location>
        <begin position="151"/>
        <end position="163"/>
    </location>
</feature>
<evidence type="ECO:0000256" key="4">
    <source>
        <dbReference type="ARBA" id="ARBA00022679"/>
    </source>
</evidence>
<keyword evidence="8 12" id="KW-0067">ATP-binding</keyword>
<dbReference type="GO" id="GO:0006235">
    <property type="term" value="P:dTTP biosynthetic process"/>
    <property type="evidence" value="ECO:0007669"/>
    <property type="project" value="UniProtKB-UniRule"/>
</dbReference>
<dbReference type="InterPro" id="IPR018095">
    <property type="entry name" value="Thymidylate_kin_CS"/>
</dbReference>
<dbReference type="OrthoDB" id="9774907at2"/>
<comment type="function">
    <text evidence="11 12">Phosphorylation of dTMP to form dTDP in both de novo and salvage pathways of dTTP synthesis.</text>
</comment>
<evidence type="ECO:0000256" key="1">
    <source>
        <dbReference type="ARBA" id="ARBA00009776"/>
    </source>
</evidence>
<dbReference type="CDD" id="cd01672">
    <property type="entry name" value="TMPK"/>
    <property type="match status" value="1"/>
</dbReference>
<dbReference type="GO" id="GO:0006233">
    <property type="term" value="P:dTDP biosynthetic process"/>
    <property type="evidence" value="ECO:0007669"/>
    <property type="project" value="InterPro"/>
</dbReference>
<dbReference type="Gene3D" id="3.40.50.300">
    <property type="entry name" value="P-loop containing nucleotide triphosphate hydrolases"/>
    <property type="match status" value="1"/>
</dbReference>
<evidence type="ECO:0000256" key="6">
    <source>
        <dbReference type="ARBA" id="ARBA00022741"/>
    </source>
</evidence>
<dbReference type="PANTHER" id="PTHR10344">
    <property type="entry name" value="THYMIDYLATE KINASE"/>
    <property type="match status" value="1"/>
</dbReference>
<dbReference type="InterPro" id="IPR027417">
    <property type="entry name" value="P-loop_NTPase"/>
</dbReference>
<dbReference type="Pfam" id="PF02223">
    <property type="entry name" value="Thymidylate_kin"/>
    <property type="match status" value="1"/>
</dbReference>
<dbReference type="GO" id="GO:0005524">
    <property type="term" value="F:ATP binding"/>
    <property type="evidence" value="ECO:0007669"/>
    <property type="project" value="UniProtKB-UniRule"/>
</dbReference>
<dbReference type="EMBL" id="VHLH01000004">
    <property type="protein sequence ID" value="TPW31332.1"/>
    <property type="molecule type" value="Genomic_DNA"/>
</dbReference>
<dbReference type="FunFam" id="3.40.50.300:FF:000225">
    <property type="entry name" value="Thymidylate kinase"/>
    <property type="match status" value="1"/>
</dbReference>
<dbReference type="InterPro" id="IPR018094">
    <property type="entry name" value="Thymidylate_kinase"/>
</dbReference>
<evidence type="ECO:0000256" key="3">
    <source>
        <dbReference type="ARBA" id="ARBA00017144"/>
    </source>
</evidence>
<keyword evidence="5 12" id="KW-0545">Nucleotide biosynthesis</keyword>
<feature type="domain" description="Thymidylate kinase-like" evidence="14">
    <location>
        <begin position="12"/>
        <end position="222"/>
    </location>
</feature>
<dbReference type="HAMAP" id="MF_00165">
    <property type="entry name" value="Thymidylate_kinase"/>
    <property type="match status" value="1"/>
</dbReference>
<dbReference type="PANTHER" id="PTHR10344:SF4">
    <property type="entry name" value="UMP-CMP KINASE 2, MITOCHONDRIAL"/>
    <property type="match status" value="1"/>
</dbReference>
<evidence type="ECO:0000256" key="5">
    <source>
        <dbReference type="ARBA" id="ARBA00022727"/>
    </source>
</evidence>
<evidence type="ECO:0000313" key="16">
    <source>
        <dbReference type="Proteomes" id="UP000320314"/>
    </source>
</evidence>
<dbReference type="RefSeq" id="WP_141165695.1">
    <property type="nucleotide sequence ID" value="NZ_VHLH01000004.1"/>
</dbReference>
<keyword evidence="7 12" id="KW-0418">Kinase</keyword>
<feature type="binding site" evidence="12">
    <location>
        <begin position="14"/>
        <end position="21"/>
    </location>
    <ligand>
        <name>ATP</name>
        <dbReference type="ChEBI" id="CHEBI:30616"/>
    </ligand>
</feature>
<keyword evidence="6 12" id="KW-0547">Nucleotide-binding</keyword>
<organism evidence="15 16">
    <name type="scientific">Pararhizobium mangrovi</name>
    <dbReference type="NCBI Taxonomy" id="2590452"/>
    <lineage>
        <taxon>Bacteria</taxon>
        <taxon>Pseudomonadati</taxon>
        <taxon>Pseudomonadota</taxon>
        <taxon>Alphaproteobacteria</taxon>
        <taxon>Hyphomicrobiales</taxon>
        <taxon>Rhizobiaceae</taxon>
        <taxon>Rhizobium/Agrobacterium group</taxon>
        <taxon>Pararhizobium</taxon>
    </lineage>
</organism>
<proteinExistence type="inferred from homology"/>
<dbReference type="GO" id="GO:0005829">
    <property type="term" value="C:cytosol"/>
    <property type="evidence" value="ECO:0007669"/>
    <property type="project" value="TreeGrafter"/>
</dbReference>
<reference evidence="15 16" key="1">
    <citation type="submission" date="2019-06" db="EMBL/GenBank/DDBJ databases">
        <authorList>
            <person name="Li M."/>
        </authorList>
    </citation>
    <scope>NUCLEOTIDE SEQUENCE [LARGE SCALE GENOMIC DNA]</scope>
    <source>
        <strain evidence="15 16">BGMRC6574</strain>
    </source>
</reference>
<protein>
    <recommendedName>
        <fullName evidence="3 12">Thymidylate kinase</fullName>
        <ecNumber evidence="2 12">2.7.4.9</ecNumber>
    </recommendedName>
    <alternativeName>
        <fullName evidence="9 12">dTMP kinase</fullName>
    </alternativeName>
</protein>
<gene>
    <name evidence="12" type="primary">tmk</name>
    <name evidence="15" type="ORF">FJU11_03830</name>
</gene>
<comment type="similarity">
    <text evidence="1 12">Belongs to the thymidylate kinase family.</text>
</comment>
<accession>A0A506UA71</accession>
<dbReference type="EC" id="2.7.4.9" evidence="2 12"/>
<dbReference type="Proteomes" id="UP000320314">
    <property type="component" value="Unassembled WGS sequence"/>
</dbReference>
<dbReference type="AlphaFoldDB" id="A0A506UA71"/>
<evidence type="ECO:0000256" key="8">
    <source>
        <dbReference type="ARBA" id="ARBA00022840"/>
    </source>
</evidence>
<evidence type="ECO:0000313" key="15">
    <source>
        <dbReference type="EMBL" id="TPW31332.1"/>
    </source>
</evidence>
<evidence type="ECO:0000256" key="7">
    <source>
        <dbReference type="ARBA" id="ARBA00022777"/>
    </source>
</evidence>
<name>A0A506UA71_9HYPH</name>
<comment type="caution">
    <text evidence="15">The sequence shown here is derived from an EMBL/GenBank/DDBJ whole genome shotgun (WGS) entry which is preliminary data.</text>
</comment>
<dbReference type="GO" id="GO:0006227">
    <property type="term" value="P:dUDP biosynthetic process"/>
    <property type="evidence" value="ECO:0007669"/>
    <property type="project" value="TreeGrafter"/>
</dbReference>
<evidence type="ECO:0000256" key="9">
    <source>
        <dbReference type="ARBA" id="ARBA00029962"/>
    </source>
</evidence>